<gene>
    <name evidence="2" type="ORF">HLB44_30400</name>
</gene>
<comment type="caution">
    <text evidence="2">The sequence shown here is derived from an EMBL/GenBank/DDBJ whole genome shotgun (WGS) entry which is preliminary data.</text>
</comment>
<sequence length="53" mass="6186">MDLLAWVDDKTVYGALLLLWLIVAAMAFGWLANRWHLYVLHRNKYALALREGN</sequence>
<accession>A0ABX2ERN4</accession>
<organism evidence="2 3">
    <name type="scientific">Pseudaquabacterium terrae</name>
    <dbReference type="NCBI Taxonomy" id="2732868"/>
    <lineage>
        <taxon>Bacteria</taxon>
        <taxon>Pseudomonadati</taxon>
        <taxon>Pseudomonadota</taxon>
        <taxon>Betaproteobacteria</taxon>
        <taxon>Burkholderiales</taxon>
        <taxon>Sphaerotilaceae</taxon>
        <taxon>Pseudaquabacterium</taxon>
    </lineage>
</organism>
<keyword evidence="1" id="KW-0472">Membrane</keyword>
<proteinExistence type="predicted"/>
<dbReference type="Proteomes" id="UP000737171">
    <property type="component" value="Unassembled WGS sequence"/>
</dbReference>
<keyword evidence="3" id="KW-1185">Reference proteome</keyword>
<reference evidence="2 3" key="1">
    <citation type="submission" date="2020-05" db="EMBL/GenBank/DDBJ databases">
        <title>Aquincola sp. isolate from soil.</title>
        <authorList>
            <person name="Han J."/>
            <person name="Kim D.-U."/>
        </authorList>
    </citation>
    <scope>NUCLEOTIDE SEQUENCE [LARGE SCALE GENOMIC DNA]</scope>
    <source>
        <strain evidence="2 3">S2</strain>
    </source>
</reference>
<dbReference type="EMBL" id="JABRWJ010000011">
    <property type="protein sequence ID" value="NRF71311.1"/>
    <property type="molecule type" value="Genomic_DNA"/>
</dbReference>
<feature type="transmembrane region" description="Helical" evidence="1">
    <location>
        <begin position="12"/>
        <end position="32"/>
    </location>
</feature>
<name>A0ABX2ERN4_9BURK</name>
<evidence type="ECO:0000313" key="3">
    <source>
        <dbReference type="Proteomes" id="UP000737171"/>
    </source>
</evidence>
<keyword evidence="1" id="KW-1133">Transmembrane helix</keyword>
<protein>
    <submittedName>
        <fullName evidence="2">Uncharacterized protein</fullName>
    </submittedName>
</protein>
<dbReference type="RefSeq" id="WP_173132246.1">
    <property type="nucleotide sequence ID" value="NZ_JABRWJ010000011.1"/>
</dbReference>
<evidence type="ECO:0000313" key="2">
    <source>
        <dbReference type="EMBL" id="NRF71311.1"/>
    </source>
</evidence>
<keyword evidence="1" id="KW-0812">Transmembrane</keyword>
<evidence type="ECO:0000256" key="1">
    <source>
        <dbReference type="SAM" id="Phobius"/>
    </source>
</evidence>